<evidence type="ECO:0000313" key="3">
    <source>
        <dbReference type="Proteomes" id="UP000383932"/>
    </source>
</evidence>
<evidence type="ECO:0000256" key="1">
    <source>
        <dbReference type="SAM" id="MobiDB-lite"/>
    </source>
</evidence>
<organism evidence="2 3">
    <name type="scientific">Ceratobasidium theobromae</name>
    <dbReference type="NCBI Taxonomy" id="1582974"/>
    <lineage>
        <taxon>Eukaryota</taxon>
        <taxon>Fungi</taxon>
        <taxon>Dikarya</taxon>
        <taxon>Basidiomycota</taxon>
        <taxon>Agaricomycotina</taxon>
        <taxon>Agaricomycetes</taxon>
        <taxon>Cantharellales</taxon>
        <taxon>Ceratobasidiaceae</taxon>
        <taxon>Ceratobasidium</taxon>
    </lineage>
</organism>
<feature type="compositionally biased region" description="Polar residues" evidence="1">
    <location>
        <begin position="1"/>
        <end position="13"/>
    </location>
</feature>
<evidence type="ECO:0000313" key="2">
    <source>
        <dbReference type="EMBL" id="KAB5587448.1"/>
    </source>
</evidence>
<proteinExistence type="predicted"/>
<accession>A0A5N5Q7S6</accession>
<feature type="compositionally biased region" description="Basic and acidic residues" evidence="1">
    <location>
        <begin position="26"/>
        <end position="36"/>
    </location>
</feature>
<sequence length="138" mass="14942">MSYTSNDYYNTSDNDSRRKQGYGASKVDERGSRTEAGRNAMSHFNNAAKEVGRAAEEFDSGGGRQAVEGVGNPLAQRNEGEGDRVNPFLKPAQMLAGATQEGLKGIPGAIFEFATEQYEAHKHHGQGHSGSTSNRDQY</sequence>
<name>A0A5N5Q7S6_9AGAM</name>
<dbReference type="EMBL" id="SSOP01001089">
    <property type="protein sequence ID" value="KAB5587448.1"/>
    <property type="molecule type" value="Genomic_DNA"/>
</dbReference>
<keyword evidence="3" id="KW-1185">Reference proteome</keyword>
<dbReference type="OrthoDB" id="3158225at2759"/>
<comment type="caution">
    <text evidence="2">The sequence shown here is derived from an EMBL/GenBank/DDBJ whole genome shotgun (WGS) entry which is preliminary data.</text>
</comment>
<feature type="region of interest" description="Disordered" evidence="1">
    <location>
        <begin position="52"/>
        <end position="86"/>
    </location>
</feature>
<feature type="region of interest" description="Disordered" evidence="1">
    <location>
        <begin position="1"/>
        <end position="39"/>
    </location>
</feature>
<dbReference type="Proteomes" id="UP000383932">
    <property type="component" value="Unassembled WGS sequence"/>
</dbReference>
<protein>
    <submittedName>
        <fullName evidence="2">Uncharacterized protein</fullName>
    </submittedName>
</protein>
<feature type="compositionally biased region" description="Polar residues" evidence="1">
    <location>
        <begin position="129"/>
        <end position="138"/>
    </location>
</feature>
<feature type="region of interest" description="Disordered" evidence="1">
    <location>
        <begin position="117"/>
        <end position="138"/>
    </location>
</feature>
<dbReference type="AlphaFoldDB" id="A0A5N5Q7S6"/>
<reference evidence="2 3" key="1">
    <citation type="journal article" date="2019" name="Fungal Biol. Biotechnol.">
        <title>Draft genome sequence of fastidious pathogen Ceratobasidium theobromae, which causes vascular-streak dieback in Theobroma cacao.</title>
        <authorList>
            <person name="Ali S.S."/>
            <person name="Asman A."/>
            <person name="Shao J."/>
            <person name="Firmansyah A.P."/>
            <person name="Susilo A.W."/>
            <person name="Rosmana A."/>
            <person name="McMahon P."/>
            <person name="Junaid M."/>
            <person name="Guest D."/>
            <person name="Kheng T.Y."/>
            <person name="Meinhardt L.W."/>
            <person name="Bailey B.A."/>
        </authorList>
    </citation>
    <scope>NUCLEOTIDE SEQUENCE [LARGE SCALE GENOMIC DNA]</scope>
    <source>
        <strain evidence="2 3">CT2</strain>
    </source>
</reference>
<gene>
    <name evidence="2" type="ORF">CTheo_9114</name>
</gene>